<dbReference type="Proteomes" id="UP001177021">
    <property type="component" value="Unassembled WGS sequence"/>
</dbReference>
<keyword evidence="2" id="KW-1185">Reference proteome</keyword>
<sequence length="455" mass="50653">MDNYQGDLTDIIRAPGSTTTATATTTAGAYSTTGTSSSSSEYVLQHLHDNQWHHHNHNHQLFSSSDHLHRQHHHQHQQQQNMSFINSVLEGTNMNNMFGDPLFSTLRDPFLQELDHIPSSSYFNITTNTTTTTTAATTTTASPASTSIINVSDISPNPKLPSNYESSSTMAPSPRQIKQVVSTNININANISKDSLLDNTGVQISSSRNSSGLKRRKNQAKKVVCIPAPAAANSRQTGEVVPSDLWAWRKYGQKPIKGSPYPRGYYRCSSSKGCSARKQVERSRTDPNMLVITYTSEHNHPWPTQRNALAGSTRSQPSKTNMKNSEASLTQNDTSKPKEENQENNNSDENDSPIVNNVKEENMEDIEKLQIEMDEVEGEFNDGLSYKSSMIENNQSHEDFFAELGEIEADPLNLLFNQGFSGNSSTNDVHQRDQSKGLDPFHLFDWSVDNNNTNK</sequence>
<gene>
    <name evidence="1" type="ORF">MILVUS5_LOCUS24330</name>
</gene>
<reference evidence="1" key="1">
    <citation type="submission" date="2023-10" db="EMBL/GenBank/DDBJ databases">
        <authorList>
            <person name="Rodriguez Cubillos JULIANA M."/>
            <person name="De Vega J."/>
        </authorList>
    </citation>
    <scope>NUCLEOTIDE SEQUENCE</scope>
</reference>
<comment type="caution">
    <text evidence="1">The sequence shown here is derived from an EMBL/GenBank/DDBJ whole genome shotgun (WGS) entry which is preliminary data.</text>
</comment>
<name>A0ACB0KKT1_TRIPR</name>
<evidence type="ECO:0000313" key="1">
    <source>
        <dbReference type="EMBL" id="CAJ2657844.1"/>
    </source>
</evidence>
<evidence type="ECO:0000313" key="2">
    <source>
        <dbReference type="Proteomes" id="UP001177021"/>
    </source>
</evidence>
<accession>A0ACB0KKT1</accession>
<dbReference type="EMBL" id="CASHSV030000311">
    <property type="protein sequence ID" value="CAJ2657844.1"/>
    <property type="molecule type" value="Genomic_DNA"/>
</dbReference>
<proteinExistence type="predicted"/>
<protein>
    <submittedName>
        <fullName evidence="1">Uncharacterized protein</fullName>
    </submittedName>
</protein>
<organism evidence="1 2">
    <name type="scientific">Trifolium pratense</name>
    <name type="common">Red clover</name>
    <dbReference type="NCBI Taxonomy" id="57577"/>
    <lineage>
        <taxon>Eukaryota</taxon>
        <taxon>Viridiplantae</taxon>
        <taxon>Streptophyta</taxon>
        <taxon>Embryophyta</taxon>
        <taxon>Tracheophyta</taxon>
        <taxon>Spermatophyta</taxon>
        <taxon>Magnoliopsida</taxon>
        <taxon>eudicotyledons</taxon>
        <taxon>Gunneridae</taxon>
        <taxon>Pentapetalae</taxon>
        <taxon>rosids</taxon>
        <taxon>fabids</taxon>
        <taxon>Fabales</taxon>
        <taxon>Fabaceae</taxon>
        <taxon>Papilionoideae</taxon>
        <taxon>50 kb inversion clade</taxon>
        <taxon>NPAAA clade</taxon>
        <taxon>Hologalegina</taxon>
        <taxon>IRL clade</taxon>
        <taxon>Trifolieae</taxon>
        <taxon>Trifolium</taxon>
    </lineage>
</organism>